<comment type="caution">
    <text evidence="2">The sequence shown here is derived from an EMBL/GenBank/DDBJ whole genome shotgun (WGS) entry which is preliminary data.</text>
</comment>
<organism evidence="2 3">
    <name type="scientific">Mortierella hygrophila</name>
    <dbReference type="NCBI Taxonomy" id="979708"/>
    <lineage>
        <taxon>Eukaryota</taxon>
        <taxon>Fungi</taxon>
        <taxon>Fungi incertae sedis</taxon>
        <taxon>Mucoromycota</taxon>
        <taxon>Mortierellomycotina</taxon>
        <taxon>Mortierellomycetes</taxon>
        <taxon>Mortierellales</taxon>
        <taxon>Mortierellaceae</taxon>
        <taxon>Mortierella</taxon>
    </lineage>
</organism>
<feature type="domain" description="N-acetyltransferase" evidence="1">
    <location>
        <begin position="12"/>
        <end position="208"/>
    </location>
</feature>
<dbReference type="SUPFAM" id="SSF55729">
    <property type="entry name" value="Acyl-CoA N-acyltransferases (Nat)"/>
    <property type="match status" value="1"/>
</dbReference>
<accession>A0A9P6F3T3</accession>
<evidence type="ECO:0000259" key="1">
    <source>
        <dbReference type="PROSITE" id="PS51186"/>
    </source>
</evidence>
<dbReference type="InterPro" id="IPR016181">
    <property type="entry name" value="Acyl_CoA_acyltransferase"/>
</dbReference>
<dbReference type="InterPro" id="IPR000182">
    <property type="entry name" value="GNAT_dom"/>
</dbReference>
<dbReference type="GO" id="GO:0016747">
    <property type="term" value="F:acyltransferase activity, transferring groups other than amino-acyl groups"/>
    <property type="evidence" value="ECO:0007669"/>
    <property type="project" value="InterPro"/>
</dbReference>
<dbReference type="PANTHER" id="PTHR43617:SF9">
    <property type="entry name" value="GNAT FAMILY ACETYLTRANSFERASE"/>
    <property type="match status" value="1"/>
</dbReference>
<keyword evidence="3" id="KW-1185">Reference proteome</keyword>
<sequence length="208" mass="23545">MTIETQPPTATVIIRLARPEDDTLYGDDIYRIVNAAYRSNAGWTHESHLIAKDRISRADVKLVLADTINPILLAFDSVSNNVLGTLQLDPAEHYPDFGHYTANSTYSFDYTTSEAVPRTEQIMLGLISVDPTQQSRGTGRKLVEAGLKHAKEAMGRKQAVVYVLYQRTELREWYQRVGFVDYGEKRPYPDVGNTKQEDVHFNVLRLAL</sequence>
<reference evidence="2" key="1">
    <citation type="journal article" date="2020" name="Fungal Divers.">
        <title>Resolving the Mortierellaceae phylogeny through synthesis of multi-gene phylogenetics and phylogenomics.</title>
        <authorList>
            <person name="Vandepol N."/>
            <person name="Liber J."/>
            <person name="Desiro A."/>
            <person name="Na H."/>
            <person name="Kennedy M."/>
            <person name="Barry K."/>
            <person name="Grigoriev I.V."/>
            <person name="Miller A.N."/>
            <person name="O'Donnell K."/>
            <person name="Stajich J.E."/>
            <person name="Bonito G."/>
        </authorList>
    </citation>
    <scope>NUCLEOTIDE SEQUENCE</scope>
    <source>
        <strain evidence="2">NRRL 2591</strain>
    </source>
</reference>
<proteinExistence type="predicted"/>
<dbReference type="Pfam" id="PF13508">
    <property type="entry name" value="Acetyltransf_7"/>
    <property type="match status" value="1"/>
</dbReference>
<dbReference type="PANTHER" id="PTHR43617">
    <property type="entry name" value="L-AMINO ACID N-ACETYLTRANSFERASE"/>
    <property type="match status" value="1"/>
</dbReference>
<dbReference type="Gene3D" id="3.40.630.30">
    <property type="match status" value="1"/>
</dbReference>
<protein>
    <recommendedName>
        <fullName evidence="1">N-acetyltransferase domain-containing protein</fullName>
    </recommendedName>
</protein>
<dbReference type="AlphaFoldDB" id="A0A9P6F3T3"/>
<evidence type="ECO:0000313" key="2">
    <source>
        <dbReference type="EMBL" id="KAF9541249.1"/>
    </source>
</evidence>
<dbReference type="CDD" id="cd04301">
    <property type="entry name" value="NAT_SF"/>
    <property type="match status" value="1"/>
</dbReference>
<dbReference type="PROSITE" id="PS51186">
    <property type="entry name" value="GNAT"/>
    <property type="match status" value="1"/>
</dbReference>
<gene>
    <name evidence="2" type="ORF">EC957_003264</name>
</gene>
<dbReference type="Proteomes" id="UP000723463">
    <property type="component" value="Unassembled WGS sequence"/>
</dbReference>
<name>A0A9P6F3T3_9FUNG</name>
<dbReference type="EMBL" id="JAAAXW010000172">
    <property type="protein sequence ID" value="KAF9541249.1"/>
    <property type="molecule type" value="Genomic_DNA"/>
</dbReference>
<evidence type="ECO:0000313" key="3">
    <source>
        <dbReference type="Proteomes" id="UP000723463"/>
    </source>
</evidence>
<dbReference type="InterPro" id="IPR050276">
    <property type="entry name" value="MshD_Acetyltransferase"/>
</dbReference>